<dbReference type="EMBL" id="JAKMXF010000330">
    <property type="protein sequence ID" value="KAI6648500.1"/>
    <property type="molecule type" value="Genomic_DNA"/>
</dbReference>
<dbReference type="PROSITE" id="PS00028">
    <property type="entry name" value="ZINC_FINGER_C2H2_1"/>
    <property type="match status" value="1"/>
</dbReference>
<dbReference type="InterPro" id="IPR055303">
    <property type="entry name" value="ATMIN"/>
</dbReference>
<accession>A0AAV7JJC2</accession>
<name>A0AAV7JJC2_9METZ</name>
<dbReference type="GO" id="GO:0000981">
    <property type="term" value="F:DNA-binding transcription factor activity, RNA polymerase II-specific"/>
    <property type="evidence" value="ECO:0007669"/>
    <property type="project" value="TreeGrafter"/>
</dbReference>
<dbReference type="SMART" id="SM00355">
    <property type="entry name" value="ZnF_C2H2"/>
    <property type="match status" value="3"/>
</dbReference>
<sequence length="277" mass="32161">MRDTLVCPVETCSRHRHPFSSKNNLQQHIHSLHSNKPYSCDKCTRSFGLRYRCVAHKIECGFKFKCCQCNKTFPSSQALELHCRRSRHITKSAKEQLMESRWIQPEVYYKKKRDRKKESVLKIGEERKIVISNPLISLLNTNKDGIKKIRTIKMKKYYNEASTQTVEDHYPPYSVPYTTIYPPYIPPSPLLQADTQTQTLVTVSQTESVQTNLMLTHSPSTEHAEVQTLLSHECWSPEWSLFPHTHSDNLFDFGTQTYDGLLGRELGLIDSSVQTYF</sequence>
<dbReference type="InterPro" id="IPR013087">
    <property type="entry name" value="Znf_C2H2_type"/>
</dbReference>
<dbReference type="PANTHER" id="PTHR46664">
    <property type="entry name" value="ATM INTERACTOR"/>
    <property type="match status" value="1"/>
</dbReference>
<protein>
    <submittedName>
        <fullName evidence="3">ATM interactor</fullName>
    </submittedName>
</protein>
<keyword evidence="1" id="KW-0863">Zinc-finger</keyword>
<keyword evidence="4" id="KW-1185">Reference proteome</keyword>
<keyword evidence="1" id="KW-0862">Zinc</keyword>
<dbReference type="SUPFAM" id="SSF57667">
    <property type="entry name" value="beta-beta-alpha zinc fingers"/>
    <property type="match status" value="1"/>
</dbReference>
<dbReference type="GO" id="GO:0045944">
    <property type="term" value="P:positive regulation of transcription by RNA polymerase II"/>
    <property type="evidence" value="ECO:0007669"/>
    <property type="project" value="InterPro"/>
</dbReference>
<dbReference type="GO" id="GO:0000976">
    <property type="term" value="F:transcription cis-regulatory region binding"/>
    <property type="evidence" value="ECO:0007669"/>
    <property type="project" value="InterPro"/>
</dbReference>
<proteinExistence type="predicted"/>
<reference evidence="3 4" key="1">
    <citation type="journal article" date="2023" name="BMC Biol.">
        <title>The compact genome of the sponge Oopsacas minuta (Hexactinellida) is lacking key metazoan core genes.</title>
        <authorList>
            <person name="Santini S."/>
            <person name="Schenkelaars Q."/>
            <person name="Jourda C."/>
            <person name="Duchesne M."/>
            <person name="Belahbib H."/>
            <person name="Rocher C."/>
            <person name="Selva M."/>
            <person name="Riesgo A."/>
            <person name="Vervoort M."/>
            <person name="Leys S.P."/>
            <person name="Kodjabachian L."/>
            <person name="Le Bivic A."/>
            <person name="Borchiellini C."/>
            <person name="Claverie J.M."/>
            <person name="Renard E."/>
        </authorList>
    </citation>
    <scope>NUCLEOTIDE SEQUENCE [LARGE SCALE GENOMIC DNA]</scope>
    <source>
        <strain evidence="3">SPO-2</strain>
    </source>
</reference>
<dbReference type="GO" id="GO:0005634">
    <property type="term" value="C:nucleus"/>
    <property type="evidence" value="ECO:0007669"/>
    <property type="project" value="TreeGrafter"/>
</dbReference>
<gene>
    <name evidence="3" type="ORF">LOD99_8132</name>
</gene>
<evidence type="ECO:0000313" key="3">
    <source>
        <dbReference type="EMBL" id="KAI6648500.1"/>
    </source>
</evidence>
<dbReference type="Proteomes" id="UP001165289">
    <property type="component" value="Unassembled WGS sequence"/>
</dbReference>
<evidence type="ECO:0000256" key="1">
    <source>
        <dbReference type="PROSITE-ProRule" id="PRU00042"/>
    </source>
</evidence>
<organism evidence="3 4">
    <name type="scientific">Oopsacas minuta</name>
    <dbReference type="NCBI Taxonomy" id="111878"/>
    <lineage>
        <taxon>Eukaryota</taxon>
        <taxon>Metazoa</taxon>
        <taxon>Porifera</taxon>
        <taxon>Hexactinellida</taxon>
        <taxon>Hexasterophora</taxon>
        <taxon>Lyssacinosida</taxon>
        <taxon>Leucopsacidae</taxon>
        <taxon>Oopsacas</taxon>
    </lineage>
</organism>
<dbReference type="PANTHER" id="PTHR46664:SF1">
    <property type="entry name" value="ATM INTERACTOR"/>
    <property type="match status" value="1"/>
</dbReference>
<keyword evidence="1" id="KW-0479">Metal-binding</keyword>
<comment type="caution">
    <text evidence="3">The sequence shown here is derived from an EMBL/GenBank/DDBJ whole genome shotgun (WGS) entry which is preliminary data.</text>
</comment>
<dbReference type="AlphaFoldDB" id="A0AAV7JJC2"/>
<feature type="domain" description="C2H2-type" evidence="2">
    <location>
        <begin position="64"/>
        <end position="93"/>
    </location>
</feature>
<dbReference type="InterPro" id="IPR036236">
    <property type="entry name" value="Znf_C2H2_sf"/>
</dbReference>
<dbReference type="PROSITE" id="PS50157">
    <property type="entry name" value="ZINC_FINGER_C2H2_2"/>
    <property type="match status" value="1"/>
</dbReference>
<evidence type="ECO:0000313" key="4">
    <source>
        <dbReference type="Proteomes" id="UP001165289"/>
    </source>
</evidence>
<dbReference type="Gene3D" id="3.30.160.60">
    <property type="entry name" value="Classic Zinc Finger"/>
    <property type="match status" value="1"/>
</dbReference>
<dbReference type="GO" id="GO:0008270">
    <property type="term" value="F:zinc ion binding"/>
    <property type="evidence" value="ECO:0007669"/>
    <property type="project" value="UniProtKB-KW"/>
</dbReference>
<evidence type="ECO:0000259" key="2">
    <source>
        <dbReference type="PROSITE" id="PS50157"/>
    </source>
</evidence>